<dbReference type="STRING" id="1542390.KX01_1640"/>
<dbReference type="SUPFAM" id="SSF52540">
    <property type="entry name" value="P-loop containing nucleoside triphosphate hydrolases"/>
    <property type="match status" value="2"/>
</dbReference>
<evidence type="ECO:0000256" key="4">
    <source>
        <dbReference type="SAM" id="Coils"/>
    </source>
</evidence>
<dbReference type="SMART" id="SM00382">
    <property type="entry name" value="AAA"/>
    <property type="match status" value="2"/>
</dbReference>
<keyword evidence="7" id="KW-1185">Reference proteome</keyword>
<keyword evidence="4" id="KW-0175">Coiled coil</keyword>
<dbReference type="GO" id="GO:0005524">
    <property type="term" value="F:ATP binding"/>
    <property type="evidence" value="ECO:0007669"/>
    <property type="project" value="UniProtKB-KW"/>
</dbReference>
<organism evidence="6 7">
    <name type="scientific">Francisella frigiditurris</name>
    <dbReference type="NCBI Taxonomy" id="1542390"/>
    <lineage>
        <taxon>Bacteria</taxon>
        <taxon>Pseudomonadati</taxon>
        <taxon>Pseudomonadota</taxon>
        <taxon>Gammaproteobacteria</taxon>
        <taxon>Thiotrichales</taxon>
        <taxon>Francisellaceae</taxon>
        <taxon>Francisella</taxon>
    </lineage>
</organism>
<feature type="domain" description="ABC transporter" evidence="5">
    <location>
        <begin position="269"/>
        <end position="464"/>
    </location>
</feature>
<dbReference type="Pfam" id="PF00005">
    <property type="entry name" value="ABC_tran"/>
    <property type="match status" value="2"/>
</dbReference>
<dbReference type="PANTHER" id="PTHR19211:SF100">
    <property type="entry name" value="RIBOSOME PROTECTION PROTEIN VMLR"/>
    <property type="match status" value="1"/>
</dbReference>
<dbReference type="PANTHER" id="PTHR19211">
    <property type="entry name" value="ATP-BINDING TRANSPORT PROTEIN-RELATED"/>
    <property type="match status" value="1"/>
</dbReference>
<dbReference type="GO" id="GO:0016887">
    <property type="term" value="F:ATP hydrolysis activity"/>
    <property type="evidence" value="ECO:0007669"/>
    <property type="project" value="InterPro"/>
</dbReference>
<dbReference type="InterPro" id="IPR003593">
    <property type="entry name" value="AAA+_ATPase"/>
</dbReference>
<gene>
    <name evidence="6" type="ORF">KX01_1640</name>
</gene>
<reference evidence="7" key="1">
    <citation type="submission" date="2014-10" db="EMBL/GenBank/DDBJ databases">
        <authorList>
            <person name="Kuske C.R."/>
            <person name="Challacombe J.F."/>
            <person name="Daligault H.E."/>
            <person name="Davenport K.W."/>
            <person name="Johnson S.L."/>
            <person name="Siddaramappa S."/>
            <person name="Petersen J.M."/>
        </authorList>
    </citation>
    <scope>NUCLEOTIDE SEQUENCE [LARGE SCALE GENOMIC DNA]</scope>
    <source>
        <strain evidence="7">CA97-1460</strain>
    </source>
</reference>
<dbReference type="AlphaFoldDB" id="A0A1J0KVH2"/>
<keyword evidence="1" id="KW-0677">Repeat</keyword>
<protein>
    <submittedName>
        <fullName evidence="6">Miro-like family protein</fullName>
    </submittedName>
</protein>
<sequence length="465" mass="53872">MQTFLKISDLSVGYTTKECFSNFSVNICYGDRVTIIGKNGSGKSSLLNKIYELAIKNKLKVSYIKQVSETDNSISGGEAFLLNFTNAISTYPDILLLDEPTNHLDNKNRNNLLRFLDNYYGTVIIVTHDRSLINNCEYIWHIYNSKVNKFHGSYSDYLTEQEIKKQTIETRIKEISEEKKRLHEKLMQEQERSSKMSLRGKKNIKNKKWATIKSATKLGNSIVTSNKIKKELFKENKKIETERKELYIPEDLKVSFSLKNNQKLDKDILVLKDLKIYYKEGLNVLESINFYMRGDEKVIITGDNASGKTTFIKMLLEDPSVRVKGEKLISNLSIGYLDQNYINLNKDKTVIEQFEKFDLIQIDIRKHLSQFLFRRNEEVNLCVNQLSGGEMCRLSLALIALEKNDLLLIDEPSNNIDLETKEQLINILNDFKGSFILVSHDEEFLNNINMDSIYKIENKTIKKVQ</sequence>
<evidence type="ECO:0000313" key="7">
    <source>
        <dbReference type="Proteomes" id="UP000182521"/>
    </source>
</evidence>
<proteinExistence type="predicted"/>
<evidence type="ECO:0000256" key="2">
    <source>
        <dbReference type="ARBA" id="ARBA00022741"/>
    </source>
</evidence>
<feature type="coiled-coil region" evidence="4">
    <location>
        <begin position="158"/>
        <end position="192"/>
    </location>
</feature>
<dbReference type="Gene3D" id="3.40.50.300">
    <property type="entry name" value="P-loop containing nucleotide triphosphate hydrolases"/>
    <property type="match status" value="3"/>
</dbReference>
<dbReference type="RefSeq" id="WP_071664510.1">
    <property type="nucleotide sequence ID" value="NZ_CP009654.1"/>
</dbReference>
<dbReference type="EMBL" id="CP009654">
    <property type="protein sequence ID" value="APC97687.1"/>
    <property type="molecule type" value="Genomic_DNA"/>
</dbReference>
<evidence type="ECO:0000256" key="3">
    <source>
        <dbReference type="ARBA" id="ARBA00022840"/>
    </source>
</evidence>
<evidence type="ECO:0000313" key="6">
    <source>
        <dbReference type="EMBL" id="APC97687.1"/>
    </source>
</evidence>
<evidence type="ECO:0000259" key="5">
    <source>
        <dbReference type="PROSITE" id="PS50893"/>
    </source>
</evidence>
<keyword evidence="3" id="KW-0067">ATP-binding</keyword>
<dbReference type="OrthoDB" id="9762051at2"/>
<accession>A0A1J0KVH2</accession>
<dbReference type="PROSITE" id="PS50893">
    <property type="entry name" value="ABC_TRANSPORTER_2"/>
    <property type="match status" value="2"/>
</dbReference>
<dbReference type="CDD" id="cd03221">
    <property type="entry name" value="ABCF_EF-3"/>
    <property type="match status" value="2"/>
</dbReference>
<dbReference type="KEGG" id="frc:KX01_1640"/>
<keyword evidence="2" id="KW-0547">Nucleotide-binding</keyword>
<dbReference type="InterPro" id="IPR003439">
    <property type="entry name" value="ABC_transporter-like_ATP-bd"/>
</dbReference>
<name>A0A1J0KVH2_9GAMM</name>
<feature type="domain" description="ABC transporter" evidence="5">
    <location>
        <begin position="5"/>
        <end position="170"/>
    </location>
</feature>
<dbReference type="InterPro" id="IPR027417">
    <property type="entry name" value="P-loop_NTPase"/>
</dbReference>
<dbReference type="Proteomes" id="UP000182521">
    <property type="component" value="Chromosome"/>
</dbReference>
<evidence type="ECO:0000256" key="1">
    <source>
        <dbReference type="ARBA" id="ARBA00022737"/>
    </source>
</evidence>
<dbReference type="InterPro" id="IPR050611">
    <property type="entry name" value="ABCF"/>
</dbReference>